<feature type="domain" description="Sulfotransferase" evidence="3">
    <location>
        <begin position="33"/>
        <end position="281"/>
    </location>
</feature>
<gene>
    <name evidence="4" type="ORF">HNY73_008921</name>
</gene>
<dbReference type="InterPro" id="IPR027417">
    <property type="entry name" value="P-loop_NTPase"/>
</dbReference>
<proteinExistence type="inferred from homology"/>
<evidence type="ECO:0000259" key="3">
    <source>
        <dbReference type="Pfam" id="PF00685"/>
    </source>
</evidence>
<dbReference type="GO" id="GO:0008146">
    <property type="term" value="F:sulfotransferase activity"/>
    <property type="evidence" value="ECO:0007669"/>
    <property type="project" value="InterPro"/>
</dbReference>
<name>A0A8T0F7Y8_ARGBR</name>
<sequence>MSRHQIIRGIPFPNVSYFKRENIESTLDYPPKDGDIIIASYPKTGTTWLQYIVLQIISKGESFPTFNDLLDKVTPFMEMTGVEAIDNLTGVRIYKHHYRYNMVKKNPKAKVLYTYRNPADTVISFYHFIQGIWEKKIDLDEFFDGFLSGNIEYGRYFEHVMSFLAHKNDDNLMLISYEKLYANPKEGILQIAKFLGDEYYQNLLEDESLLNTILEHTSFDYMKKNLTLELPRQDSSENSASDEKNTVNFFRKGVVGDGKKSLSPDQLRRLREVAKEVMKDSEILQEWFKE</sequence>
<evidence type="ECO:0000313" key="4">
    <source>
        <dbReference type="EMBL" id="KAF8787306.1"/>
    </source>
</evidence>
<dbReference type="InterPro" id="IPR000863">
    <property type="entry name" value="Sulfotransferase_dom"/>
</dbReference>
<evidence type="ECO:0000256" key="1">
    <source>
        <dbReference type="ARBA" id="ARBA00005771"/>
    </source>
</evidence>
<dbReference type="EMBL" id="JABXBU010000015">
    <property type="protein sequence ID" value="KAF8787306.1"/>
    <property type="molecule type" value="Genomic_DNA"/>
</dbReference>
<dbReference type="PANTHER" id="PTHR11783">
    <property type="entry name" value="SULFOTRANSFERASE SULT"/>
    <property type="match status" value="1"/>
</dbReference>
<dbReference type="Gene3D" id="3.40.50.300">
    <property type="entry name" value="P-loop containing nucleotide triphosphate hydrolases"/>
    <property type="match status" value="1"/>
</dbReference>
<keyword evidence="2" id="KW-0808">Transferase</keyword>
<evidence type="ECO:0000313" key="5">
    <source>
        <dbReference type="Proteomes" id="UP000807504"/>
    </source>
</evidence>
<protein>
    <submittedName>
        <fullName evidence="4">Sulfotransferase family cytosolic 1B member 1 like protein</fullName>
    </submittedName>
</protein>
<comment type="caution">
    <text evidence="4">The sequence shown here is derived from an EMBL/GenBank/DDBJ whole genome shotgun (WGS) entry which is preliminary data.</text>
</comment>
<dbReference type="Pfam" id="PF00685">
    <property type="entry name" value="Sulfotransfer_1"/>
    <property type="match status" value="1"/>
</dbReference>
<dbReference type="AlphaFoldDB" id="A0A8T0F7Y8"/>
<keyword evidence="5" id="KW-1185">Reference proteome</keyword>
<evidence type="ECO:0000256" key="2">
    <source>
        <dbReference type="ARBA" id="ARBA00022679"/>
    </source>
</evidence>
<reference evidence="4" key="2">
    <citation type="submission" date="2020-06" db="EMBL/GenBank/DDBJ databases">
        <authorList>
            <person name="Sheffer M."/>
        </authorList>
    </citation>
    <scope>NUCLEOTIDE SEQUENCE</scope>
</reference>
<organism evidence="4 5">
    <name type="scientific">Argiope bruennichi</name>
    <name type="common">Wasp spider</name>
    <name type="synonym">Aranea bruennichi</name>
    <dbReference type="NCBI Taxonomy" id="94029"/>
    <lineage>
        <taxon>Eukaryota</taxon>
        <taxon>Metazoa</taxon>
        <taxon>Ecdysozoa</taxon>
        <taxon>Arthropoda</taxon>
        <taxon>Chelicerata</taxon>
        <taxon>Arachnida</taxon>
        <taxon>Araneae</taxon>
        <taxon>Araneomorphae</taxon>
        <taxon>Entelegynae</taxon>
        <taxon>Araneoidea</taxon>
        <taxon>Araneidae</taxon>
        <taxon>Argiope</taxon>
    </lineage>
</organism>
<dbReference type="SUPFAM" id="SSF52540">
    <property type="entry name" value="P-loop containing nucleoside triphosphate hydrolases"/>
    <property type="match status" value="1"/>
</dbReference>
<dbReference type="Proteomes" id="UP000807504">
    <property type="component" value="Unassembled WGS sequence"/>
</dbReference>
<comment type="similarity">
    <text evidence="1">Belongs to the sulfotransferase 1 family.</text>
</comment>
<reference evidence="4" key="1">
    <citation type="journal article" date="2020" name="bioRxiv">
        <title>Chromosome-level reference genome of the European wasp spider Argiope bruennichi: a resource for studies on range expansion and evolutionary adaptation.</title>
        <authorList>
            <person name="Sheffer M.M."/>
            <person name="Hoppe A."/>
            <person name="Krehenwinkel H."/>
            <person name="Uhl G."/>
            <person name="Kuss A.W."/>
            <person name="Jensen L."/>
            <person name="Jensen C."/>
            <person name="Gillespie R.G."/>
            <person name="Hoff K.J."/>
            <person name="Prost S."/>
        </authorList>
    </citation>
    <scope>NUCLEOTIDE SEQUENCE</scope>
</reference>
<accession>A0A8T0F7Y8</accession>